<dbReference type="PANTHER" id="PTHR33769:SF1">
    <property type="entry name" value="TESTIS-EXPRESSED PROTEIN 26"/>
    <property type="match status" value="1"/>
</dbReference>
<keyword evidence="2" id="KW-1185">Reference proteome</keyword>
<sequence length="210" mass="24429">SFRDGAWYEHARNNPHPDEIFMVHHVNRKEIQRVATPLMYWNKHPTENEVRKILGADFCTEYQEMFSAGNKRVVSKPVLPRPVEQKKVIPHPLITEFRDQYRLPCLHKTFMMSTARNGSNATRDIPPKGIVPAVTYAHIKNQENRQQLTTYEESYGNFHDDLVSFLKSMDIEAIQRELQNSDPNERKALRRFLASVTAGCLTRPIKPKIC</sequence>
<evidence type="ECO:0000313" key="2">
    <source>
        <dbReference type="Proteomes" id="UP000288216"/>
    </source>
</evidence>
<feature type="non-terminal residue" evidence="1">
    <location>
        <position position="1"/>
    </location>
</feature>
<dbReference type="STRING" id="75743.A0A401Q867"/>
<dbReference type="Proteomes" id="UP000288216">
    <property type="component" value="Unassembled WGS sequence"/>
</dbReference>
<dbReference type="EMBL" id="BFAA01025501">
    <property type="protein sequence ID" value="GCB81568.1"/>
    <property type="molecule type" value="Genomic_DNA"/>
</dbReference>
<dbReference type="OMA" id="ITEFRDQ"/>
<dbReference type="GO" id="GO:0005737">
    <property type="term" value="C:cytoplasm"/>
    <property type="evidence" value="ECO:0007669"/>
    <property type="project" value="TreeGrafter"/>
</dbReference>
<dbReference type="AlphaFoldDB" id="A0A401Q867"/>
<accession>A0A401Q867</accession>
<dbReference type="InterPro" id="IPR043460">
    <property type="entry name" value="MEDAG/TEX26"/>
</dbReference>
<proteinExistence type="predicted"/>
<reference evidence="1 2" key="1">
    <citation type="journal article" date="2018" name="Nat. Ecol. Evol.">
        <title>Shark genomes provide insights into elasmobranch evolution and the origin of vertebrates.</title>
        <authorList>
            <person name="Hara Y"/>
            <person name="Yamaguchi K"/>
            <person name="Onimaru K"/>
            <person name="Kadota M"/>
            <person name="Koyanagi M"/>
            <person name="Keeley SD"/>
            <person name="Tatsumi K"/>
            <person name="Tanaka K"/>
            <person name="Motone F"/>
            <person name="Kageyama Y"/>
            <person name="Nozu R"/>
            <person name="Adachi N"/>
            <person name="Nishimura O"/>
            <person name="Nakagawa R"/>
            <person name="Tanegashima C"/>
            <person name="Kiyatake I"/>
            <person name="Matsumoto R"/>
            <person name="Murakumo K"/>
            <person name="Nishida K"/>
            <person name="Terakita A"/>
            <person name="Kuratani S"/>
            <person name="Sato K"/>
            <person name="Hyodo S Kuraku.S."/>
        </authorList>
    </citation>
    <scope>NUCLEOTIDE SEQUENCE [LARGE SCALE GENOMIC DNA]</scope>
</reference>
<protein>
    <submittedName>
        <fullName evidence="1">Uncharacterized protein</fullName>
    </submittedName>
</protein>
<dbReference type="PANTHER" id="PTHR33769">
    <property type="entry name" value="TESTIS-EXPRESSED PROTEIN 26 ISOFORM X3"/>
    <property type="match status" value="1"/>
</dbReference>
<organism evidence="1 2">
    <name type="scientific">Scyliorhinus torazame</name>
    <name type="common">Cloudy catshark</name>
    <name type="synonym">Catulus torazame</name>
    <dbReference type="NCBI Taxonomy" id="75743"/>
    <lineage>
        <taxon>Eukaryota</taxon>
        <taxon>Metazoa</taxon>
        <taxon>Chordata</taxon>
        <taxon>Craniata</taxon>
        <taxon>Vertebrata</taxon>
        <taxon>Chondrichthyes</taxon>
        <taxon>Elasmobranchii</taxon>
        <taxon>Galeomorphii</taxon>
        <taxon>Galeoidea</taxon>
        <taxon>Carcharhiniformes</taxon>
        <taxon>Scyliorhinidae</taxon>
        <taxon>Scyliorhinus</taxon>
    </lineage>
</organism>
<dbReference type="OrthoDB" id="5984625at2759"/>
<gene>
    <name evidence="1" type="ORF">scyTo_0023007</name>
</gene>
<name>A0A401Q867_SCYTO</name>
<evidence type="ECO:0000313" key="1">
    <source>
        <dbReference type="EMBL" id="GCB81568.1"/>
    </source>
</evidence>
<comment type="caution">
    <text evidence="1">The sequence shown here is derived from an EMBL/GenBank/DDBJ whole genome shotgun (WGS) entry which is preliminary data.</text>
</comment>